<evidence type="ECO:0000313" key="3">
    <source>
        <dbReference type="EMBL" id="TCT02464.1"/>
    </source>
</evidence>
<evidence type="ECO:0000313" key="4">
    <source>
        <dbReference type="Proteomes" id="UP000294664"/>
    </source>
</evidence>
<feature type="domain" description="ImpA N-terminal" evidence="2">
    <location>
        <begin position="3"/>
        <end position="103"/>
    </location>
</feature>
<reference evidence="3 4" key="1">
    <citation type="submission" date="2019-03" db="EMBL/GenBank/DDBJ databases">
        <title>Genomic Encyclopedia of Type Strains, Phase IV (KMG-IV): sequencing the most valuable type-strain genomes for metagenomic binning, comparative biology and taxonomic classification.</title>
        <authorList>
            <person name="Goeker M."/>
        </authorList>
    </citation>
    <scope>NUCLEOTIDE SEQUENCE [LARGE SCALE GENOMIC DNA]</scope>
    <source>
        <strain evidence="3 4">DSM 9035</strain>
    </source>
</reference>
<gene>
    <name evidence="3" type="ORF">EDC64_113115</name>
</gene>
<feature type="region of interest" description="Disordered" evidence="1">
    <location>
        <begin position="233"/>
        <end position="271"/>
    </location>
</feature>
<accession>A0A4R3LPQ0</accession>
<evidence type="ECO:0000256" key="1">
    <source>
        <dbReference type="SAM" id="MobiDB-lite"/>
    </source>
</evidence>
<dbReference type="Pfam" id="PF06812">
    <property type="entry name" value="ImpA_N"/>
    <property type="match status" value="1"/>
</dbReference>
<comment type="caution">
    <text evidence="3">The sequence shown here is derived from an EMBL/GenBank/DDBJ whole genome shotgun (WGS) entry which is preliminary data.</text>
</comment>
<sequence>MKDARANARRKERVLDVDPDSPLATEDWSEVAETGFEILSQVGKDLEVAAWLIEALVRVDGFAGLCTGLVVARGLVANFWDAIYPLPDEDGNEPRLAPFIALNGANNDGTLVQPLRKIPLLGAEPIGLWQYEQAVEVSQISDAAKRDARIAAGALKLEDFQAAVQGTPAGFFKTLVQEIEEALVAVGALSDAFSERVGIDAPPAGAIRNLLTTTLDAVRVFAETKLQQAADAQATADLAAPPDGETAASAEDVENDPGASSSSQVPSGRPRNRNQALQQLLLLAAYFRETEPNSPISYTLEEAVRRCRMPLNELLEELIVDTDARRYFYLAAGLRLPAHDEGESS</sequence>
<dbReference type="InterPro" id="IPR010657">
    <property type="entry name" value="ImpA_N"/>
</dbReference>
<evidence type="ECO:0000259" key="2">
    <source>
        <dbReference type="Pfam" id="PF06812"/>
    </source>
</evidence>
<organism evidence="3 4">
    <name type="scientific">Aquabacter spiritensis</name>
    <dbReference type="NCBI Taxonomy" id="933073"/>
    <lineage>
        <taxon>Bacteria</taxon>
        <taxon>Pseudomonadati</taxon>
        <taxon>Pseudomonadota</taxon>
        <taxon>Alphaproteobacteria</taxon>
        <taxon>Hyphomicrobiales</taxon>
        <taxon>Xanthobacteraceae</taxon>
        <taxon>Aquabacter</taxon>
    </lineage>
</organism>
<protein>
    <submittedName>
        <fullName evidence="3">Type VI secretion system protein ImpA</fullName>
    </submittedName>
</protein>
<feature type="compositionally biased region" description="Low complexity" evidence="1">
    <location>
        <begin position="233"/>
        <end position="243"/>
    </location>
</feature>
<dbReference type="Proteomes" id="UP000294664">
    <property type="component" value="Unassembled WGS sequence"/>
</dbReference>
<dbReference type="AlphaFoldDB" id="A0A4R3LPQ0"/>
<dbReference type="NCBIfam" id="TIGR03363">
    <property type="entry name" value="VI_chp_8"/>
    <property type="match status" value="1"/>
</dbReference>
<dbReference type="PANTHER" id="PTHR37951:SF1">
    <property type="entry name" value="TYPE VI SECRETION SYSTEM COMPONENT TSSA1"/>
    <property type="match status" value="1"/>
</dbReference>
<dbReference type="InterPro" id="IPR017740">
    <property type="entry name" value="TssA-like"/>
</dbReference>
<dbReference type="EMBL" id="SMAI01000013">
    <property type="protein sequence ID" value="TCT02464.1"/>
    <property type="molecule type" value="Genomic_DNA"/>
</dbReference>
<dbReference type="PANTHER" id="PTHR37951">
    <property type="entry name" value="CYTOPLASMIC PROTEIN-RELATED"/>
    <property type="match status" value="1"/>
</dbReference>
<name>A0A4R3LPQ0_9HYPH</name>
<keyword evidence="4" id="KW-1185">Reference proteome</keyword>
<proteinExistence type="predicted"/>